<evidence type="ECO:0000256" key="1">
    <source>
        <dbReference type="PIRSR" id="PIRSR001221-1"/>
    </source>
</evidence>
<evidence type="ECO:0000313" key="4">
    <source>
        <dbReference type="RefSeq" id="XP_028041113.1"/>
    </source>
</evidence>
<feature type="active site" description="Charge relay system" evidence="1">
    <location>
        <position position="227"/>
    </location>
</feature>
<evidence type="ECO:0000313" key="3">
    <source>
        <dbReference type="Proteomes" id="UP000504629"/>
    </source>
</evidence>
<dbReference type="PIRSF" id="PIRSF001221">
    <property type="entry name" value="Amidase_fungi"/>
    <property type="match status" value="1"/>
</dbReference>
<dbReference type="Proteomes" id="UP000504629">
    <property type="component" value="Unplaced"/>
</dbReference>
<dbReference type="Pfam" id="PF01425">
    <property type="entry name" value="Amidase"/>
    <property type="match status" value="1"/>
</dbReference>
<dbReference type="KEGG" id="bman:114251110"/>
<dbReference type="OrthoDB" id="6428749at2759"/>
<name>A0A6J2KHP1_BOMMA</name>
<dbReference type="PANTHER" id="PTHR43372">
    <property type="entry name" value="FATTY-ACID AMIDE HYDROLASE"/>
    <property type="match status" value="1"/>
</dbReference>
<protein>
    <submittedName>
        <fullName evidence="4">Fatty-acid amide hydrolase 2-like isoform X1</fullName>
    </submittedName>
</protein>
<dbReference type="RefSeq" id="XP_028041113.1">
    <property type="nucleotide sequence ID" value="XM_028185312.1"/>
</dbReference>
<evidence type="ECO:0000259" key="2">
    <source>
        <dbReference type="Pfam" id="PF01425"/>
    </source>
</evidence>
<proteinExistence type="predicted"/>
<dbReference type="Gene3D" id="3.90.1300.10">
    <property type="entry name" value="Amidase signature (AS) domain"/>
    <property type="match status" value="1"/>
</dbReference>
<dbReference type="InterPro" id="IPR052739">
    <property type="entry name" value="FAAH2"/>
</dbReference>
<dbReference type="PANTHER" id="PTHR43372:SF1">
    <property type="entry name" value="LD38433P"/>
    <property type="match status" value="1"/>
</dbReference>
<sequence>MCTTNHGDGRISHSVPGSNTCNIIRGIAFNMIKHAFLVFRTYLDLFIDYIFSLYWEAKRTPLPNLEKKHIVLKEDAVSIAAKIRNRQLKSEDLVQMCIERIKIVNPILNAVTDERFEEALEEAREIDRMLDEGLSEEYLKKKPFLGVPFTAKESHAVKGLLHTLGIKARAHVRAHEDAECVRLMRAAGALPLAVTNVPEINKWCETRNMVFGQTNNPYHAGRTTGGSSGGEAALMAAMATPISLCSDIGGSTRMPAFYCGLFGINPTAGYTSLKGSALRSGKDDTMASIGFVSRHSCDLAALTKVILADKAAELDLDRPVDLKTIKYYYLDTAQDLRVSPIQPELREAMDKVISQLSEEGSSARRYQHAGLDHMYALWRHAMTREADVFGRLLTNNQGEASAVLELLRKLTGQSDYTWAAVLKLLDDQVLPRVNADWADRLTAALREDLLKTLGTDGVLLSASAPQPAPYHAAPLLRPFNFAYWGIFNVLRFPAVQVPLGLNSEGIPLGIQVVAAPAQEALCLAVAEHLARTFGGYVPPCKIIDT</sequence>
<dbReference type="InterPro" id="IPR023631">
    <property type="entry name" value="Amidase_dom"/>
</dbReference>
<dbReference type="InterPro" id="IPR036928">
    <property type="entry name" value="AS_sf"/>
</dbReference>
<dbReference type="AlphaFoldDB" id="A0A6J2KHP1"/>
<keyword evidence="3" id="KW-1185">Reference proteome</keyword>
<accession>A0A6J2KHP1</accession>
<organism evidence="3 4">
    <name type="scientific">Bombyx mandarina</name>
    <name type="common">Wild silk moth</name>
    <name type="synonym">Wild silkworm</name>
    <dbReference type="NCBI Taxonomy" id="7092"/>
    <lineage>
        <taxon>Eukaryota</taxon>
        <taxon>Metazoa</taxon>
        <taxon>Ecdysozoa</taxon>
        <taxon>Arthropoda</taxon>
        <taxon>Hexapoda</taxon>
        <taxon>Insecta</taxon>
        <taxon>Pterygota</taxon>
        <taxon>Neoptera</taxon>
        <taxon>Endopterygota</taxon>
        <taxon>Lepidoptera</taxon>
        <taxon>Glossata</taxon>
        <taxon>Ditrysia</taxon>
        <taxon>Bombycoidea</taxon>
        <taxon>Bombycidae</taxon>
        <taxon>Bombycinae</taxon>
        <taxon>Bombyx</taxon>
    </lineage>
</organism>
<reference evidence="4" key="1">
    <citation type="submission" date="2025-08" db="UniProtKB">
        <authorList>
            <consortium name="RefSeq"/>
        </authorList>
    </citation>
    <scope>IDENTIFICATION</scope>
    <source>
        <tissue evidence="4">Silk gland</tissue>
    </source>
</reference>
<feature type="domain" description="Amidase" evidence="2">
    <location>
        <begin position="92"/>
        <end position="523"/>
    </location>
</feature>
<dbReference type="GO" id="GO:0012505">
    <property type="term" value="C:endomembrane system"/>
    <property type="evidence" value="ECO:0007669"/>
    <property type="project" value="TreeGrafter"/>
</dbReference>
<dbReference type="SUPFAM" id="SSF75304">
    <property type="entry name" value="Amidase signature (AS) enzymes"/>
    <property type="match status" value="1"/>
</dbReference>
<dbReference type="GeneID" id="114251110"/>
<gene>
    <name evidence="4" type="primary">LOC114251110</name>
</gene>
<feature type="active site" description="Acyl-ester intermediate" evidence="1">
    <location>
        <position position="251"/>
    </location>
</feature>
<feature type="active site" description="Charge relay system" evidence="1">
    <location>
        <position position="152"/>
    </location>
</feature>